<dbReference type="AlphaFoldDB" id="A0A9N9PRN3"/>
<dbReference type="Gene3D" id="1.10.630.10">
    <property type="entry name" value="Cytochrome P450"/>
    <property type="match status" value="1"/>
</dbReference>
<dbReference type="Proteomes" id="UP000696280">
    <property type="component" value="Unassembled WGS sequence"/>
</dbReference>
<dbReference type="SUPFAM" id="SSF48264">
    <property type="entry name" value="Cytochrome P450"/>
    <property type="match status" value="1"/>
</dbReference>
<keyword evidence="4" id="KW-1185">Reference proteome</keyword>
<organism evidence="3 4">
    <name type="scientific">Hymenoscyphus fraxineus</name>
    <dbReference type="NCBI Taxonomy" id="746836"/>
    <lineage>
        <taxon>Eukaryota</taxon>
        <taxon>Fungi</taxon>
        <taxon>Dikarya</taxon>
        <taxon>Ascomycota</taxon>
        <taxon>Pezizomycotina</taxon>
        <taxon>Leotiomycetes</taxon>
        <taxon>Helotiales</taxon>
        <taxon>Helotiaceae</taxon>
        <taxon>Hymenoscyphus</taxon>
    </lineage>
</organism>
<dbReference type="InterPro" id="IPR001128">
    <property type="entry name" value="Cyt_P450"/>
</dbReference>
<dbReference type="InterPro" id="IPR002401">
    <property type="entry name" value="Cyt_P450_E_grp-I"/>
</dbReference>
<protein>
    <recommendedName>
        <fullName evidence="5">Cytochrome P450</fullName>
    </recommendedName>
</protein>
<dbReference type="PANTHER" id="PTHR24305">
    <property type="entry name" value="CYTOCHROME P450"/>
    <property type="match status" value="1"/>
</dbReference>
<dbReference type="InterPro" id="IPR036396">
    <property type="entry name" value="Cyt_P450_sf"/>
</dbReference>
<evidence type="ECO:0000256" key="1">
    <source>
        <dbReference type="PIRSR" id="PIRSR602401-1"/>
    </source>
</evidence>
<keyword evidence="2" id="KW-0732">Signal</keyword>
<dbReference type="GO" id="GO:0005506">
    <property type="term" value="F:iron ion binding"/>
    <property type="evidence" value="ECO:0007669"/>
    <property type="project" value="InterPro"/>
</dbReference>
<name>A0A9N9PRN3_9HELO</name>
<dbReference type="PRINTS" id="PR00385">
    <property type="entry name" value="P450"/>
</dbReference>
<dbReference type="EMBL" id="CAJVRL010000077">
    <property type="protein sequence ID" value="CAG8957111.1"/>
    <property type="molecule type" value="Genomic_DNA"/>
</dbReference>
<keyword evidence="1" id="KW-0479">Metal-binding</keyword>
<sequence>MASYLLLAILTSLLFVLKKAWTAYFSPLAKVPGPWYTRFTALPLMYHEFRGRRRTWIHGLHGEFGGVVRLAPQEVGVLGGEEGRAIYEEGGSGFEKTGFYSLFMQFGTRTMFSTLERVGHAKKKRSLAAQYSNTNVLNASIIDGIKGRSEAFLKKCVEVKGSVDVYVLLHCYALDCVTHFLFGEEGTKSIEGGKDREMMEELSYHESLKENLAQYYFPQYSWLLSKVFEARPSPIANNYVLKHSKTTHPEGNTLLYTLKTSKQSWSDIEVAAESMDHLAAGIDTTGDALCFLMYHISLPTHLAIQDRLYRDLQSETQDSPYLDAVVKESLRMWPPIPMSMPRFVPPEGRVLSGYEIPGGTIVSCQAWSAHRLNEEVFPDGERFVPERWLDEERKVEMERCFLAFGRGARGCTGRHLAMAEMKILLRDVYSRFRTVVARDMESSMELDDQIISSRPVDQCCKLVFEERLGM</sequence>
<dbReference type="Pfam" id="PF00067">
    <property type="entry name" value="p450"/>
    <property type="match status" value="1"/>
</dbReference>
<evidence type="ECO:0008006" key="5">
    <source>
        <dbReference type="Google" id="ProtNLM"/>
    </source>
</evidence>
<feature type="chain" id="PRO_5040287893" description="Cytochrome P450" evidence="2">
    <location>
        <begin position="23"/>
        <end position="470"/>
    </location>
</feature>
<keyword evidence="1" id="KW-0408">Iron</keyword>
<gene>
    <name evidence="3" type="ORF">HYFRA_00009312</name>
</gene>
<dbReference type="GO" id="GO:0016705">
    <property type="term" value="F:oxidoreductase activity, acting on paired donors, with incorporation or reduction of molecular oxygen"/>
    <property type="evidence" value="ECO:0007669"/>
    <property type="project" value="InterPro"/>
</dbReference>
<dbReference type="PRINTS" id="PR00463">
    <property type="entry name" value="EP450I"/>
</dbReference>
<dbReference type="InterPro" id="IPR050121">
    <property type="entry name" value="Cytochrome_P450_monoxygenase"/>
</dbReference>
<feature type="signal peptide" evidence="2">
    <location>
        <begin position="1"/>
        <end position="22"/>
    </location>
</feature>
<proteinExistence type="predicted"/>
<keyword evidence="1" id="KW-0349">Heme</keyword>
<evidence type="ECO:0000256" key="2">
    <source>
        <dbReference type="SAM" id="SignalP"/>
    </source>
</evidence>
<dbReference type="GO" id="GO:0020037">
    <property type="term" value="F:heme binding"/>
    <property type="evidence" value="ECO:0007669"/>
    <property type="project" value="InterPro"/>
</dbReference>
<comment type="caution">
    <text evidence="3">The sequence shown here is derived from an EMBL/GenBank/DDBJ whole genome shotgun (WGS) entry which is preliminary data.</text>
</comment>
<reference evidence="3" key="1">
    <citation type="submission" date="2021-07" db="EMBL/GenBank/DDBJ databases">
        <authorList>
            <person name="Durling M."/>
        </authorList>
    </citation>
    <scope>NUCLEOTIDE SEQUENCE</scope>
</reference>
<evidence type="ECO:0000313" key="3">
    <source>
        <dbReference type="EMBL" id="CAG8957111.1"/>
    </source>
</evidence>
<dbReference type="OrthoDB" id="1470350at2759"/>
<comment type="cofactor">
    <cofactor evidence="1">
        <name>heme</name>
        <dbReference type="ChEBI" id="CHEBI:30413"/>
    </cofactor>
</comment>
<dbReference type="GO" id="GO:0004497">
    <property type="term" value="F:monooxygenase activity"/>
    <property type="evidence" value="ECO:0007669"/>
    <property type="project" value="InterPro"/>
</dbReference>
<evidence type="ECO:0000313" key="4">
    <source>
        <dbReference type="Proteomes" id="UP000696280"/>
    </source>
</evidence>
<accession>A0A9N9PRN3</accession>
<feature type="binding site" description="axial binding residue" evidence="1">
    <location>
        <position position="411"/>
    </location>
    <ligand>
        <name>heme</name>
        <dbReference type="ChEBI" id="CHEBI:30413"/>
    </ligand>
    <ligandPart>
        <name>Fe</name>
        <dbReference type="ChEBI" id="CHEBI:18248"/>
    </ligandPart>
</feature>
<dbReference type="PANTHER" id="PTHR24305:SF164">
    <property type="entry name" value="P450, PUTATIVE (EUROFUNG)-RELATED"/>
    <property type="match status" value="1"/>
</dbReference>